<dbReference type="InterPro" id="IPR001173">
    <property type="entry name" value="Glyco_trans_2-like"/>
</dbReference>
<evidence type="ECO:0000259" key="4">
    <source>
        <dbReference type="Pfam" id="PF00535"/>
    </source>
</evidence>
<evidence type="ECO:0000313" key="7">
    <source>
        <dbReference type="Proteomes" id="UP001199750"/>
    </source>
</evidence>
<accession>A0AAW5CHM2</accession>
<keyword evidence="2" id="KW-0328">Glycosyltransferase</keyword>
<reference evidence="5" key="1">
    <citation type="submission" date="2022-01" db="EMBL/GenBank/DDBJ databases">
        <title>Collection of gut derived symbiotic bacterial strains cultured from healthy donors.</title>
        <authorList>
            <person name="Lin H."/>
            <person name="Kohout C."/>
            <person name="Waligurski E."/>
            <person name="Pamer E.G."/>
        </authorList>
    </citation>
    <scope>NUCLEOTIDE SEQUENCE</scope>
    <source>
        <strain evidence="5">DFI.1.149</strain>
    </source>
</reference>
<dbReference type="Proteomes" id="UP001212263">
    <property type="component" value="Unassembled WGS sequence"/>
</dbReference>
<dbReference type="GO" id="GO:0016757">
    <property type="term" value="F:glycosyltransferase activity"/>
    <property type="evidence" value="ECO:0007669"/>
    <property type="project" value="UniProtKB-KW"/>
</dbReference>
<dbReference type="PANTHER" id="PTHR43179:SF12">
    <property type="entry name" value="GALACTOFURANOSYLTRANSFERASE GLFT2"/>
    <property type="match status" value="1"/>
</dbReference>
<dbReference type="PANTHER" id="PTHR43179">
    <property type="entry name" value="RHAMNOSYLTRANSFERASE WBBL"/>
    <property type="match status" value="1"/>
</dbReference>
<evidence type="ECO:0000313" key="6">
    <source>
        <dbReference type="EMBL" id="MDB9224059.1"/>
    </source>
</evidence>
<keyword evidence="3" id="KW-0808">Transferase</keyword>
<dbReference type="Proteomes" id="UP001199750">
    <property type="component" value="Unassembled WGS sequence"/>
</dbReference>
<evidence type="ECO:0000313" key="5">
    <source>
        <dbReference type="EMBL" id="MCG4962118.1"/>
    </source>
</evidence>
<dbReference type="Gene3D" id="3.90.550.10">
    <property type="entry name" value="Spore Coat Polysaccharide Biosynthesis Protein SpsA, Chain A"/>
    <property type="match status" value="1"/>
</dbReference>
<feature type="domain" description="Glycosyltransferase 2-like" evidence="4">
    <location>
        <begin position="13"/>
        <end position="123"/>
    </location>
</feature>
<dbReference type="CDD" id="cd04186">
    <property type="entry name" value="GT_2_like_c"/>
    <property type="match status" value="1"/>
</dbReference>
<comment type="similarity">
    <text evidence="1">Belongs to the glycosyltransferase 2 family.</text>
</comment>
<reference evidence="6" key="2">
    <citation type="submission" date="2023-01" db="EMBL/GenBank/DDBJ databases">
        <title>Human gut microbiome strain richness.</title>
        <authorList>
            <person name="Chen-Liaw A."/>
        </authorList>
    </citation>
    <scope>NUCLEOTIDE SEQUENCE</scope>
    <source>
        <strain evidence="6">RTP21484st1_B7_RTP21484_190118</strain>
    </source>
</reference>
<protein>
    <submittedName>
        <fullName evidence="5">Glycosyltransferase family 2 protein</fullName>
    </submittedName>
</protein>
<dbReference type="EMBL" id="JAQMRD010000019">
    <property type="protein sequence ID" value="MDB9224059.1"/>
    <property type="molecule type" value="Genomic_DNA"/>
</dbReference>
<evidence type="ECO:0000256" key="1">
    <source>
        <dbReference type="ARBA" id="ARBA00006739"/>
    </source>
</evidence>
<name>A0AAW5CHM2_9BACT</name>
<dbReference type="EMBL" id="JAKNDN010000058">
    <property type="protein sequence ID" value="MCG4962118.1"/>
    <property type="molecule type" value="Genomic_DNA"/>
</dbReference>
<organism evidence="5 7">
    <name type="scientific">Odoribacter splanchnicus</name>
    <dbReference type="NCBI Taxonomy" id="28118"/>
    <lineage>
        <taxon>Bacteria</taxon>
        <taxon>Pseudomonadati</taxon>
        <taxon>Bacteroidota</taxon>
        <taxon>Bacteroidia</taxon>
        <taxon>Bacteroidales</taxon>
        <taxon>Odoribacteraceae</taxon>
        <taxon>Odoribacter</taxon>
    </lineage>
</organism>
<dbReference type="SUPFAM" id="SSF53448">
    <property type="entry name" value="Nucleotide-diphospho-sugar transferases"/>
    <property type="match status" value="1"/>
</dbReference>
<dbReference type="InterPro" id="IPR029044">
    <property type="entry name" value="Nucleotide-diphossugar_trans"/>
</dbReference>
<comment type="caution">
    <text evidence="5">The sequence shown here is derived from an EMBL/GenBank/DDBJ whole genome shotgun (WGS) entry which is preliminary data.</text>
</comment>
<dbReference type="AlphaFoldDB" id="A0AAW5CHM2"/>
<sequence length="341" mass="39068">MEVKNKEMARVAVIILNWNGEKLLREFLPSVVKYTDPGLGRIVVADNASEDDSVRILEQEFPEVELIRFSQNHGFAGGYNRAVGLVPEEIVVLLNSDVEVAPGWLEPLVALLDEEPGIAAVQPKILAYTNRNHFEYAGACGGFIDSLGFPFCRGRILNVTEEDRGQYDEVREVFWCSGAALCIRRESYLQAGGLDERFFAHMEEIDLCWRIRNRGYALKVQPASVVYHLGGGSLPMNHPRKLFLNYRNNLLMLYKNLSPREWKSKSRKRRVLDFMAWVMFLVKGEWANARSVGRAYREFGKMKKGYISATIIPKQDPCIYPGSVIFAFYFRHVRSFSQLWK</sequence>
<evidence type="ECO:0000256" key="3">
    <source>
        <dbReference type="ARBA" id="ARBA00022679"/>
    </source>
</evidence>
<dbReference type="Pfam" id="PF00535">
    <property type="entry name" value="Glycos_transf_2"/>
    <property type="match status" value="1"/>
</dbReference>
<evidence type="ECO:0000256" key="2">
    <source>
        <dbReference type="ARBA" id="ARBA00022676"/>
    </source>
</evidence>
<proteinExistence type="inferred from homology"/>
<gene>
    <name evidence="5" type="ORF">L0P03_20075</name>
    <name evidence="6" type="ORF">PN645_13720</name>
</gene>